<evidence type="ECO:0000256" key="1">
    <source>
        <dbReference type="SAM" id="MobiDB-lite"/>
    </source>
</evidence>
<dbReference type="Proteomes" id="UP001152622">
    <property type="component" value="Chromosome 20"/>
</dbReference>
<sequence length="69" mass="7539">MHTMTLVKSHTEHCLDLRGNGVQSRTVHGGRKRAVRTGQDRTDHGGAAVPISGFQARAALFPLRGLRLH</sequence>
<accession>A0A9Q1EC38</accession>
<name>A0A9Q1EC38_SYNKA</name>
<dbReference type="EMBL" id="JAINUF010000020">
    <property type="protein sequence ID" value="KAJ8336079.1"/>
    <property type="molecule type" value="Genomic_DNA"/>
</dbReference>
<reference evidence="2" key="1">
    <citation type="journal article" date="2023" name="Science">
        <title>Genome structures resolve the early diversification of teleost fishes.</title>
        <authorList>
            <person name="Parey E."/>
            <person name="Louis A."/>
            <person name="Montfort J."/>
            <person name="Bouchez O."/>
            <person name="Roques C."/>
            <person name="Iampietro C."/>
            <person name="Lluch J."/>
            <person name="Castinel A."/>
            <person name="Donnadieu C."/>
            <person name="Desvignes T."/>
            <person name="Floi Bucao C."/>
            <person name="Jouanno E."/>
            <person name="Wen M."/>
            <person name="Mejri S."/>
            <person name="Dirks R."/>
            <person name="Jansen H."/>
            <person name="Henkel C."/>
            <person name="Chen W.J."/>
            <person name="Zahm M."/>
            <person name="Cabau C."/>
            <person name="Klopp C."/>
            <person name="Thompson A.W."/>
            <person name="Robinson-Rechavi M."/>
            <person name="Braasch I."/>
            <person name="Lecointre G."/>
            <person name="Bobe J."/>
            <person name="Postlethwait J.H."/>
            <person name="Berthelot C."/>
            <person name="Roest Crollius H."/>
            <person name="Guiguen Y."/>
        </authorList>
    </citation>
    <scope>NUCLEOTIDE SEQUENCE</scope>
    <source>
        <strain evidence="2">WJC10195</strain>
    </source>
</reference>
<comment type="caution">
    <text evidence="2">The sequence shown here is derived from an EMBL/GenBank/DDBJ whole genome shotgun (WGS) entry which is preliminary data.</text>
</comment>
<dbReference type="AlphaFoldDB" id="A0A9Q1EC38"/>
<evidence type="ECO:0000313" key="3">
    <source>
        <dbReference type="Proteomes" id="UP001152622"/>
    </source>
</evidence>
<feature type="region of interest" description="Disordered" evidence="1">
    <location>
        <begin position="21"/>
        <end position="48"/>
    </location>
</feature>
<keyword evidence="3" id="KW-1185">Reference proteome</keyword>
<protein>
    <submittedName>
        <fullName evidence="2">Uncharacterized protein</fullName>
    </submittedName>
</protein>
<organism evidence="2 3">
    <name type="scientific">Synaphobranchus kaupii</name>
    <name type="common">Kaup's arrowtooth eel</name>
    <dbReference type="NCBI Taxonomy" id="118154"/>
    <lineage>
        <taxon>Eukaryota</taxon>
        <taxon>Metazoa</taxon>
        <taxon>Chordata</taxon>
        <taxon>Craniata</taxon>
        <taxon>Vertebrata</taxon>
        <taxon>Euteleostomi</taxon>
        <taxon>Actinopterygii</taxon>
        <taxon>Neopterygii</taxon>
        <taxon>Teleostei</taxon>
        <taxon>Anguilliformes</taxon>
        <taxon>Synaphobranchidae</taxon>
        <taxon>Synaphobranchus</taxon>
    </lineage>
</organism>
<proteinExistence type="predicted"/>
<evidence type="ECO:0000313" key="2">
    <source>
        <dbReference type="EMBL" id="KAJ8336079.1"/>
    </source>
</evidence>
<gene>
    <name evidence="2" type="ORF">SKAU_G00394220</name>
</gene>